<name>A0A6J5WXI7_PRUAR</name>
<evidence type="ECO:0000313" key="9">
    <source>
        <dbReference type="EMBL" id="CAB4304392.1"/>
    </source>
</evidence>
<keyword evidence="5 7" id="KW-1133">Transmembrane helix</keyword>
<proteinExistence type="inferred from homology"/>
<keyword evidence="4 7" id="KW-0812">Transmembrane</keyword>
<sequence length="77" mass="8860">MMFLELLVEKSDCFPLDLLVFNIALAFFNGVLAVIAFSQLVRIHMRNRQSGWTRQKVLHLMIGSSNLGKAEDLWFMS</sequence>
<protein>
    <recommendedName>
        <fullName evidence="8">THH1/TOM1/TOM3 domain-containing protein</fullName>
    </recommendedName>
</protein>
<comment type="similarity">
    <text evidence="2">Belongs to the plant tobamovirus multiplication TOM1 protein family.</text>
</comment>
<dbReference type="AlphaFoldDB" id="A0A6J5WXI7"/>
<dbReference type="InterPro" id="IPR009457">
    <property type="entry name" value="THH1/TOM1/TOM3_dom"/>
</dbReference>
<dbReference type="Proteomes" id="UP000507245">
    <property type="component" value="Unassembled WGS sequence"/>
</dbReference>
<dbReference type="PANTHER" id="PTHR31142:SF26">
    <property type="entry name" value="THH1_TOM1_TOM3 DOMAIN-CONTAINING PROTEIN"/>
    <property type="match status" value="1"/>
</dbReference>
<feature type="transmembrane region" description="Helical" evidence="7">
    <location>
        <begin position="20"/>
        <end position="41"/>
    </location>
</feature>
<gene>
    <name evidence="9" type="ORF">ORAREDHAP_LOCUS21931</name>
</gene>
<keyword evidence="6 7" id="KW-0472">Membrane</keyword>
<dbReference type="EMBL" id="CAEKKB010000003">
    <property type="protein sequence ID" value="CAB4304392.1"/>
    <property type="molecule type" value="Genomic_DNA"/>
</dbReference>
<reference evidence="10" key="1">
    <citation type="journal article" date="2020" name="Genome Biol.">
        <title>Gamete binning: chromosome-level and haplotype-resolved genome assembly enabled by high-throughput single-cell sequencing of gamete genomes.</title>
        <authorList>
            <person name="Campoy J.A."/>
            <person name="Sun H."/>
            <person name="Goel M."/>
            <person name="Jiao W.-B."/>
            <person name="Folz-Donahue K."/>
            <person name="Wang N."/>
            <person name="Rubio M."/>
            <person name="Liu C."/>
            <person name="Kukat C."/>
            <person name="Ruiz D."/>
            <person name="Huettel B."/>
            <person name="Schneeberger K."/>
        </authorList>
    </citation>
    <scope>NUCLEOTIDE SEQUENCE [LARGE SCALE GENOMIC DNA]</scope>
    <source>
        <strain evidence="10">cv. Rojo Pasion</strain>
    </source>
</reference>
<evidence type="ECO:0000313" key="10">
    <source>
        <dbReference type="Proteomes" id="UP000507245"/>
    </source>
</evidence>
<feature type="domain" description="THH1/TOM1/TOM3" evidence="8">
    <location>
        <begin position="22"/>
        <end position="62"/>
    </location>
</feature>
<dbReference type="InterPro" id="IPR040226">
    <property type="entry name" value="THH1/TOM1/TOM3"/>
</dbReference>
<evidence type="ECO:0000256" key="3">
    <source>
        <dbReference type="ARBA" id="ARBA00022554"/>
    </source>
</evidence>
<evidence type="ECO:0000256" key="1">
    <source>
        <dbReference type="ARBA" id="ARBA00004128"/>
    </source>
</evidence>
<evidence type="ECO:0000256" key="2">
    <source>
        <dbReference type="ARBA" id="ARBA00006779"/>
    </source>
</evidence>
<organism evidence="9 10">
    <name type="scientific">Prunus armeniaca</name>
    <name type="common">Apricot</name>
    <name type="synonym">Armeniaca vulgaris</name>
    <dbReference type="NCBI Taxonomy" id="36596"/>
    <lineage>
        <taxon>Eukaryota</taxon>
        <taxon>Viridiplantae</taxon>
        <taxon>Streptophyta</taxon>
        <taxon>Embryophyta</taxon>
        <taxon>Tracheophyta</taxon>
        <taxon>Spermatophyta</taxon>
        <taxon>Magnoliopsida</taxon>
        <taxon>eudicotyledons</taxon>
        <taxon>Gunneridae</taxon>
        <taxon>Pentapetalae</taxon>
        <taxon>rosids</taxon>
        <taxon>fabids</taxon>
        <taxon>Rosales</taxon>
        <taxon>Rosaceae</taxon>
        <taxon>Amygdaloideae</taxon>
        <taxon>Amygdaleae</taxon>
        <taxon>Prunus</taxon>
    </lineage>
</organism>
<comment type="subcellular location">
    <subcellularLocation>
        <location evidence="1">Vacuole membrane</location>
        <topology evidence="1">Multi-pass membrane protein</topology>
    </subcellularLocation>
</comment>
<evidence type="ECO:0000256" key="7">
    <source>
        <dbReference type="SAM" id="Phobius"/>
    </source>
</evidence>
<evidence type="ECO:0000259" key="8">
    <source>
        <dbReference type="Pfam" id="PF06454"/>
    </source>
</evidence>
<accession>A0A6J5WXI7</accession>
<keyword evidence="10" id="KW-1185">Reference proteome</keyword>
<dbReference type="Pfam" id="PF06454">
    <property type="entry name" value="THH1_TOM1-3_dom"/>
    <property type="match status" value="1"/>
</dbReference>
<dbReference type="PANTHER" id="PTHR31142">
    <property type="entry name" value="TOBAMOVIRUS MULTIPLICATION PROTEIN 1-LIKE ISOFORM X1"/>
    <property type="match status" value="1"/>
</dbReference>
<dbReference type="OrthoDB" id="747122at2759"/>
<evidence type="ECO:0000256" key="4">
    <source>
        <dbReference type="ARBA" id="ARBA00022692"/>
    </source>
</evidence>
<keyword evidence="3" id="KW-0926">Vacuole</keyword>
<evidence type="ECO:0000256" key="6">
    <source>
        <dbReference type="ARBA" id="ARBA00023136"/>
    </source>
</evidence>
<evidence type="ECO:0000256" key="5">
    <source>
        <dbReference type="ARBA" id="ARBA00022989"/>
    </source>
</evidence>
<dbReference type="GO" id="GO:0005774">
    <property type="term" value="C:vacuolar membrane"/>
    <property type="evidence" value="ECO:0007669"/>
    <property type="project" value="UniProtKB-SubCell"/>
</dbReference>